<keyword evidence="6" id="KW-1185">Reference proteome</keyword>
<dbReference type="Proteomes" id="UP001519924">
    <property type="component" value="Unassembled WGS sequence"/>
</dbReference>
<keyword evidence="1 2" id="KW-0663">Pyridoxal phosphate</keyword>
<reference evidence="5 6" key="1">
    <citation type="submission" date="2021-08" db="EMBL/GenBank/DDBJ databases">
        <title>Caldovatus sediminis gen. nov., sp. nov., a moderately thermophilic bacterium isolated from a hot spring.</title>
        <authorList>
            <person name="Hu C.-J."/>
            <person name="Li W.-J."/>
            <person name="Xian W.-D."/>
        </authorList>
    </citation>
    <scope>NUCLEOTIDE SEQUENCE [LARGE SCALE GENOMIC DNA]</scope>
    <source>
        <strain evidence="5 6">SYSU G05006</strain>
    </source>
</reference>
<comment type="similarity">
    <text evidence="2 3">Belongs to the pyridoxal phosphate-binding protein YggS/PROSC family.</text>
</comment>
<dbReference type="RefSeq" id="WP_220119016.1">
    <property type="nucleotide sequence ID" value="NZ_JAHZUY010000079.1"/>
</dbReference>
<evidence type="ECO:0000313" key="6">
    <source>
        <dbReference type="Proteomes" id="UP001519924"/>
    </source>
</evidence>
<dbReference type="NCBIfam" id="TIGR00044">
    <property type="entry name" value="YggS family pyridoxal phosphate-dependent enzyme"/>
    <property type="match status" value="1"/>
</dbReference>
<comment type="caution">
    <text evidence="5">The sequence shown here is derived from an EMBL/GenBank/DDBJ whole genome shotgun (WGS) entry which is preliminary data.</text>
</comment>
<name>A0ABS7F6J7_9PROT</name>
<proteinExistence type="inferred from homology"/>
<evidence type="ECO:0000256" key="2">
    <source>
        <dbReference type="HAMAP-Rule" id="MF_02087"/>
    </source>
</evidence>
<evidence type="ECO:0000313" key="5">
    <source>
        <dbReference type="EMBL" id="MBW8271241.1"/>
    </source>
</evidence>
<feature type="modified residue" description="N6-(pyridoxal phosphate)lysine" evidence="2">
    <location>
        <position position="44"/>
    </location>
</feature>
<evidence type="ECO:0000256" key="1">
    <source>
        <dbReference type="ARBA" id="ARBA00022898"/>
    </source>
</evidence>
<dbReference type="PIRSF" id="PIRSF004848">
    <property type="entry name" value="YBL036c_PLPDEIII"/>
    <property type="match status" value="1"/>
</dbReference>
<gene>
    <name evidence="5" type="ORF">K1J50_17330</name>
</gene>
<dbReference type="PANTHER" id="PTHR10146:SF14">
    <property type="entry name" value="PYRIDOXAL PHOSPHATE HOMEOSTASIS PROTEIN"/>
    <property type="match status" value="1"/>
</dbReference>
<sequence>MDPLPADLAATIAANLARLRARIAEACARANRPAESVTLVAVSKTQPVEAVRAALAAGQTVFGENRVQEAAAKFPPLRAAHPGLRLHLIGALQTNKAREAVRLADAIESLDRPRLAAALAEAMRKEGRRPTLLVEVNTGDEPQKAGVPRAEAEAFLRACREDYGLAIAGLMCIPPAGEDPRPHFEYLAGLAAKHGLPILSMGMSADFEIAIACGATHVRIGTALFGPRPPLRAAR</sequence>
<comment type="function">
    <text evidence="2">Pyridoxal 5'-phosphate (PLP)-binding protein, which is involved in PLP homeostasis.</text>
</comment>
<feature type="domain" description="Alanine racemase N-terminal" evidence="4">
    <location>
        <begin position="15"/>
        <end position="229"/>
    </location>
</feature>
<dbReference type="CDD" id="cd00635">
    <property type="entry name" value="PLPDE_III_YBL036c_like"/>
    <property type="match status" value="1"/>
</dbReference>
<dbReference type="EMBL" id="JAHZUY010000079">
    <property type="protein sequence ID" value="MBW8271241.1"/>
    <property type="molecule type" value="Genomic_DNA"/>
</dbReference>
<organism evidence="5 6">
    <name type="scientific">Caldovatus aquaticus</name>
    <dbReference type="NCBI Taxonomy" id="2865671"/>
    <lineage>
        <taxon>Bacteria</taxon>
        <taxon>Pseudomonadati</taxon>
        <taxon>Pseudomonadota</taxon>
        <taxon>Alphaproteobacteria</taxon>
        <taxon>Acetobacterales</taxon>
        <taxon>Roseomonadaceae</taxon>
        <taxon>Caldovatus</taxon>
    </lineage>
</organism>
<protein>
    <recommendedName>
        <fullName evidence="2">Pyridoxal phosphate homeostasis protein</fullName>
        <shortName evidence="2">PLP homeostasis protein</shortName>
    </recommendedName>
</protein>
<dbReference type="InterPro" id="IPR001608">
    <property type="entry name" value="Ala_racemase_N"/>
</dbReference>
<evidence type="ECO:0000259" key="4">
    <source>
        <dbReference type="Pfam" id="PF01168"/>
    </source>
</evidence>
<evidence type="ECO:0000256" key="3">
    <source>
        <dbReference type="RuleBase" id="RU004514"/>
    </source>
</evidence>
<dbReference type="PANTHER" id="PTHR10146">
    <property type="entry name" value="PROLINE SYNTHETASE CO-TRANSCRIBED BACTERIAL HOMOLOG PROTEIN"/>
    <property type="match status" value="1"/>
</dbReference>
<accession>A0ABS7F6J7</accession>
<dbReference type="SUPFAM" id="SSF51419">
    <property type="entry name" value="PLP-binding barrel"/>
    <property type="match status" value="1"/>
</dbReference>
<dbReference type="InterPro" id="IPR011078">
    <property type="entry name" value="PyrdxlP_homeostasis"/>
</dbReference>
<dbReference type="HAMAP" id="MF_02087">
    <property type="entry name" value="PLP_homeostasis"/>
    <property type="match status" value="1"/>
</dbReference>
<dbReference type="Gene3D" id="3.20.20.10">
    <property type="entry name" value="Alanine racemase"/>
    <property type="match status" value="1"/>
</dbReference>
<dbReference type="Pfam" id="PF01168">
    <property type="entry name" value="Ala_racemase_N"/>
    <property type="match status" value="1"/>
</dbReference>
<dbReference type="InterPro" id="IPR029066">
    <property type="entry name" value="PLP-binding_barrel"/>
</dbReference>